<sequence length="60" mass="6651">MPLSFLMKNECAAAATATKNRLIFMVDYQAMNKSAAATAASAVIDCNDEYDKNFTMNEHR</sequence>
<organism evidence="1 2">
    <name type="scientific">Dermatophagoides farinae</name>
    <name type="common">American house dust mite</name>
    <dbReference type="NCBI Taxonomy" id="6954"/>
    <lineage>
        <taxon>Eukaryota</taxon>
        <taxon>Metazoa</taxon>
        <taxon>Ecdysozoa</taxon>
        <taxon>Arthropoda</taxon>
        <taxon>Chelicerata</taxon>
        <taxon>Arachnida</taxon>
        <taxon>Acari</taxon>
        <taxon>Acariformes</taxon>
        <taxon>Sarcoptiformes</taxon>
        <taxon>Astigmata</taxon>
        <taxon>Psoroptidia</taxon>
        <taxon>Analgoidea</taxon>
        <taxon>Pyroglyphidae</taxon>
        <taxon>Dermatophagoidinae</taxon>
        <taxon>Dermatophagoides</taxon>
    </lineage>
</organism>
<accession>A0A922I355</accession>
<gene>
    <name evidence="1" type="ORF">DERF_008863</name>
</gene>
<reference evidence="1" key="2">
    <citation type="journal article" date="2022" name="Res Sq">
        <title>Comparative Genomics Reveals Insights into the Divergent Evolution of Astigmatic Mites and Household Pest Adaptations.</title>
        <authorList>
            <person name="Xiong Q."/>
            <person name="Wan A.T.-Y."/>
            <person name="Liu X.-Y."/>
            <person name="Fung C.S.-H."/>
            <person name="Xiao X."/>
            <person name="Malainual N."/>
            <person name="Hou J."/>
            <person name="Wang L."/>
            <person name="Wang M."/>
            <person name="Yang K."/>
            <person name="Cui Y."/>
            <person name="Leung E."/>
            <person name="Nong W."/>
            <person name="Shin S.-K."/>
            <person name="Au S."/>
            <person name="Jeong K.Y."/>
            <person name="Chew F.T."/>
            <person name="Hui J."/>
            <person name="Leung T.F."/>
            <person name="Tungtrongchitr A."/>
            <person name="Zhong N."/>
            <person name="Liu Z."/>
            <person name="Tsui S."/>
        </authorList>
    </citation>
    <scope>NUCLEOTIDE SEQUENCE</scope>
    <source>
        <strain evidence="1">Derf</strain>
        <tissue evidence="1">Whole organism</tissue>
    </source>
</reference>
<keyword evidence="2" id="KW-1185">Reference proteome</keyword>
<dbReference type="Proteomes" id="UP000790347">
    <property type="component" value="Unassembled WGS sequence"/>
</dbReference>
<name>A0A922I355_DERFA</name>
<protein>
    <submittedName>
        <fullName evidence="1">Uncharacterized protein</fullName>
    </submittedName>
</protein>
<evidence type="ECO:0000313" key="2">
    <source>
        <dbReference type="Proteomes" id="UP000790347"/>
    </source>
</evidence>
<proteinExistence type="predicted"/>
<reference evidence="1" key="1">
    <citation type="submission" date="2013-05" db="EMBL/GenBank/DDBJ databases">
        <authorList>
            <person name="Yim A.K.Y."/>
            <person name="Chan T.F."/>
            <person name="Ji K.M."/>
            <person name="Liu X.Y."/>
            <person name="Zhou J.W."/>
            <person name="Li R.Q."/>
            <person name="Yang K.Y."/>
            <person name="Li J."/>
            <person name="Li M."/>
            <person name="Law P.T.W."/>
            <person name="Wu Y.L."/>
            <person name="Cai Z.L."/>
            <person name="Qin H."/>
            <person name="Bao Y."/>
            <person name="Leung R.K.K."/>
            <person name="Ng P.K.S."/>
            <person name="Zou J."/>
            <person name="Zhong X.J."/>
            <person name="Ran P.X."/>
            <person name="Zhong N.S."/>
            <person name="Liu Z.G."/>
            <person name="Tsui S.K.W."/>
        </authorList>
    </citation>
    <scope>NUCLEOTIDE SEQUENCE</scope>
    <source>
        <strain evidence="1">Derf</strain>
        <tissue evidence="1">Whole organism</tissue>
    </source>
</reference>
<evidence type="ECO:0000313" key="1">
    <source>
        <dbReference type="EMBL" id="KAH9518272.1"/>
    </source>
</evidence>
<comment type="caution">
    <text evidence="1">The sequence shown here is derived from an EMBL/GenBank/DDBJ whole genome shotgun (WGS) entry which is preliminary data.</text>
</comment>
<dbReference type="EMBL" id="ASGP02000003">
    <property type="protein sequence ID" value="KAH9518272.1"/>
    <property type="molecule type" value="Genomic_DNA"/>
</dbReference>
<dbReference type="AlphaFoldDB" id="A0A922I355"/>